<dbReference type="Pfam" id="PF07963">
    <property type="entry name" value="N_methyl"/>
    <property type="match status" value="1"/>
</dbReference>
<accession>A0A418VUH2</accession>
<dbReference type="EMBL" id="QYUK01000016">
    <property type="protein sequence ID" value="RJF80811.1"/>
    <property type="molecule type" value="Genomic_DNA"/>
</dbReference>
<dbReference type="PANTHER" id="PTHR30093">
    <property type="entry name" value="GENERAL SECRETION PATHWAY PROTEIN G"/>
    <property type="match status" value="1"/>
</dbReference>
<dbReference type="InterPro" id="IPR045584">
    <property type="entry name" value="Pilin-like"/>
</dbReference>
<dbReference type="InterPro" id="IPR012902">
    <property type="entry name" value="N_methyl_site"/>
</dbReference>
<keyword evidence="5" id="KW-0488">Methylation</keyword>
<keyword evidence="7 10" id="KW-0812">Transmembrane</keyword>
<evidence type="ECO:0000256" key="2">
    <source>
        <dbReference type="ARBA" id="ARBA00009984"/>
    </source>
</evidence>
<evidence type="ECO:0000256" key="3">
    <source>
        <dbReference type="ARBA" id="ARBA00020042"/>
    </source>
</evidence>
<comment type="similarity">
    <text evidence="2">Belongs to the GSP G family.</text>
</comment>
<evidence type="ECO:0000259" key="11">
    <source>
        <dbReference type="Pfam" id="PF08334"/>
    </source>
</evidence>
<evidence type="ECO:0000256" key="9">
    <source>
        <dbReference type="ARBA" id="ARBA00023136"/>
    </source>
</evidence>
<keyword evidence="13" id="KW-1185">Reference proteome</keyword>
<dbReference type="NCBIfam" id="TIGR01710">
    <property type="entry name" value="typeII_sec_gspG"/>
    <property type="match status" value="1"/>
</dbReference>
<proteinExistence type="inferred from homology"/>
<dbReference type="GO" id="GO:0015628">
    <property type="term" value="P:protein secretion by the type II secretion system"/>
    <property type="evidence" value="ECO:0007669"/>
    <property type="project" value="InterPro"/>
</dbReference>
<dbReference type="InterPro" id="IPR000983">
    <property type="entry name" value="Bac_GSPG_pilin"/>
</dbReference>
<dbReference type="SUPFAM" id="SSF54523">
    <property type="entry name" value="Pili subunits"/>
    <property type="match status" value="1"/>
</dbReference>
<evidence type="ECO:0000256" key="8">
    <source>
        <dbReference type="ARBA" id="ARBA00022989"/>
    </source>
</evidence>
<dbReference type="AlphaFoldDB" id="A0A418VUH2"/>
<gene>
    <name evidence="12" type="primary">gspG</name>
    <name evidence="12" type="ORF">D3874_27405</name>
</gene>
<evidence type="ECO:0000313" key="13">
    <source>
        <dbReference type="Proteomes" id="UP000284605"/>
    </source>
</evidence>
<dbReference type="Gene3D" id="3.30.700.10">
    <property type="entry name" value="Glycoprotein, Type 4 Pilin"/>
    <property type="match status" value="1"/>
</dbReference>
<dbReference type="OrthoDB" id="9795612at2"/>
<evidence type="ECO:0000256" key="1">
    <source>
        <dbReference type="ARBA" id="ARBA00004377"/>
    </source>
</evidence>
<dbReference type="Proteomes" id="UP000284605">
    <property type="component" value="Unassembled WGS sequence"/>
</dbReference>
<feature type="transmembrane region" description="Helical" evidence="10">
    <location>
        <begin position="20"/>
        <end position="40"/>
    </location>
</feature>
<evidence type="ECO:0000256" key="7">
    <source>
        <dbReference type="ARBA" id="ARBA00022692"/>
    </source>
</evidence>
<dbReference type="PANTHER" id="PTHR30093:SF44">
    <property type="entry name" value="TYPE II SECRETION SYSTEM CORE PROTEIN G"/>
    <property type="match status" value="1"/>
</dbReference>
<comment type="caution">
    <text evidence="12">The sequence shown here is derived from an EMBL/GenBank/DDBJ whole genome shotgun (WGS) entry which is preliminary data.</text>
</comment>
<dbReference type="PRINTS" id="PR00813">
    <property type="entry name" value="BCTERIALGSPG"/>
</dbReference>
<evidence type="ECO:0000256" key="5">
    <source>
        <dbReference type="ARBA" id="ARBA00022481"/>
    </source>
</evidence>
<evidence type="ECO:0000313" key="12">
    <source>
        <dbReference type="EMBL" id="RJF80811.1"/>
    </source>
</evidence>
<dbReference type="Pfam" id="PF08334">
    <property type="entry name" value="T2SSG"/>
    <property type="match status" value="1"/>
</dbReference>
<dbReference type="RefSeq" id="WP_119782861.1">
    <property type="nucleotide sequence ID" value="NZ_QYUK01000016.1"/>
</dbReference>
<evidence type="ECO:0000256" key="4">
    <source>
        <dbReference type="ARBA" id="ARBA00022475"/>
    </source>
</evidence>
<feature type="domain" description="Type II secretion system protein GspG C-terminal" evidence="11">
    <location>
        <begin position="42"/>
        <end position="147"/>
    </location>
</feature>
<dbReference type="GO" id="GO:0015627">
    <property type="term" value="C:type II protein secretion system complex"/>
    <property type="evidence" value="ECO:0007669"/>
    <property type="project" value="InterPro"/>
</dbReference>
<comment type="subcellular location">
    <subcellularLocation>
        <location evidence="1">Cell inner membrane</location>
        <topology evidence="1">Single-pass membrane protein</topology>
    </subcellularLocation>
</comment>
<dbReference type="NCBIfam" id="TIGR02532">
    <property type="entry name" value="IV_pilin_GFxxxE"/>
    <property type="match status" value="1"/>
</dbReference>
<dbReference type="GO" id="GO:0005886">
    <property type="term" value="C:plasma membrane"/>
    <property type="evidence" value="ECO:0007669"/>
    <property type="project" value="UniProtKB-SubCell"/>
</dbReference>
<keyword evidence="8 10" id="KW-1133">Transmembrane helix</keyword>
<name>A0A418VUH2_9PROT</name>
<organism evidence="12 13">
    <name type="scientific">Oleomonas cavernae</name>
    <dbReference type="NCBI Taxonomy" id="2320859"/>
    <lineage>
        <taxon>Bacteria</taxon>
        <taxon>Pseudomonadati</taxon>
        <taxon>Pseudomonadota</taxon>
        <taxon>Alphaproteobacteria</taxon>
        <taxon>Acetobacterales</taxon>
        <taxon>Acetobacteraceae</taxon>
        <taxon>Oleomonas</taxon>
    </lineage>
</organism>
<keyword evidence="6" id="KW-0997">Cell inner membrane</keyword>
<keyword evidence="9 10" id="KW-0472">Membrane</keyword>
<evidence type="ECO:0000256" key="10">
    <source>
        <dbReference type="SAM" id="Phobius"/>
    </source>
</evidence>
<evidence type="ECO:0000256" key="6">
    <source>
        <dbReference type="ARBA" id="ARBA00022519"/>
    </source>
</evidence>
<keyword evidence="4" id="KW-1003">Cell membrane</keyword>
<protein>
    <recommendedName>
        <fullName evidence="3">Type II secretion system core protein G</fullName>
    </recommendedName>
</protein>
<reference evidence="12 13" key="1">
    <citation type="submission" date="2018-09" db="EMBL/GenBank/DDBJ databases">
        <authorList>
            <person name="Zhu H."/>
        </authorList>
    </citation>
    <scope>NUCLEOTIDE SEQUENCE [LARGE SCALE GENOMIC DNA]</scope>
    <source>
        <strain evidence="12 13">K1W22B-8</strain>
    </source>
</reference>
<dbReference type="InterPro" id="IPR013545">
    <property type="entry name" value="T2SS_protein-GspG_C"/>
</dbReference>
<sequence>MKRCWSQYRATRDRHGEAGFTLVELLVVLAILGLLVAIAVPRVIGYLEGSKVKTAEIQLAQIESALDLYRLDLGDFPSEAQGLKALVEKPDGARIWNGPYLSRADGVIDPWGKAYFYKRTAGSKDYRVYSLGADGTEGGEADAADIYGSALRG</sequence>
<dbReference type="InterPro" id="IPR010054">
    <property type="entry name" value="Type2_sec_GspG"/>
</dbReference>
<dbReference type="PROSITE" id="PS00409">
    <property type="entry name" value="PROKAR_NTER_METHYL"/>
    <property type="match status" value="1"/>
</dbReference>